<gene>
    <name evidence="1" type="ORF">K443DRAFT_3341</name>
</gene>
<dbReference type="AlphaFoldDB" id="A0A0C9YCZ8"/>
<dbReference type="Proteomes" id="UP000054477">
    <property type="component" value="Unassembled WGS sequence"/>
</dbReference>
<dbReference type="EMBL" id="KN838555">
    <property type="protein sequence ID" value="KIK06018.1"/>
    <property type="molecule type" value="Genomic_DNA"/>
</dbReference>
<reference evidence="2" key="2">
    <citation type="submission" date="2015-01" db="EMBL/GenBank/DDBJ databases">
        <title>Evolutionary Origins and Diversification of the Mycorrhizal Mutualists.</title>
        <authorList>
            <consortium name="DOE Joint Genome Institute"/>
            <consortium name="Mycorrhizal Genomics Consortium"/>
            <person name="Kohler A."/>
            <person name="Kuo A."/>
            <person name="Nagy L.G."/>
            <person name="Floudas D."/>
            <person name="Copeland A."/>
            <person name="Barry K.W."/>
            <person name="Cichocki N."/>
            <person name="Veneault-Fourrey C."/>
            <person name="LaButti K."/>
            <person name="Lindquist E.A."/>
            <person name="Lipzen A."/>
            <person name="Lundell T."/>
            <person name="Morin E."/>
            <person name="Murat C."/>
            <person name="Riley R."/>
            <person name="Ohm R."/>
            <person name="Sun H."/>
            <person name="Tunlid A."/>
            <person name="Henrissat B."/>
            <person name="Grigoriev I.V."/>
            <person name="Hibbett D.S."/>
            <person name="Martin F."/>
        </authorList>
    </citation>
    <scope>NUCLEOTIDE SEQUENCE [LARGE SCALE GENOMIC DNA]</scope>
    <source>
        <strain evidence="2">LaAM-08-1</strain>
    </source>
</reference>
<proteinExistence type="predicted"/>
<evidence type="ECO:0000313" key="2">
    <source>
        <dbReference type="Proteomes" id="UP000054477"/>
    </source>
</evidence>
<reference evidence="1 2" key="1">
    <citation type="submission" date="2014-04" db="EMBL/GenBank/DDBJ databases">
        <authorList>
            <consortium name="DOE Joint Genome Institute"/>
            <person name="Kuo A."/>
            <person name="Kohler A."/>
            <person name="Nagy L.G."/>
            <person name="Floudas D."/>
            <person name="Copeland A."/>
            <person name="Barry K.W."/>
            <person name="Cichocki N."/>
            <person name="Veneault-Fourrey C."/>
            <person name="LaButti K."/>
            <person name="Lindquist E.A."/>
            <person name="Lipzen A."/>
            <person name="Lundell T."/>
            <person name="Morin E."/>
            <person name="Murat C."/>
            <person name="Sun H."/>
            <person name="Tunlid A."/>
            <person name="Henrissat B."/>
            <person name="Grigoriev I.V."/>
            <person name="Hibbett D.S."/>
            <person name="Martin F."/>
            <person name="Nordberg H.P."/>
            <person name="Cantor M.N."/>
            <person name="Hua S.X."/>
        </authorList>
    </citation>
    <scope>NUCLEOTIDE SEQUENCE [LARGE SCALE GENOMIC DNA]</scope>
    <source>
        <strain evidence="1 2">LaAM-08-1</strain>
    </source>
</reference>
<dbReference type="HOGENOM" id="CLU_136909_0_0_1"/>
<accession>A0A0C9YCZ8</accession>
<evidence type="ECO:0000313" key="1">
    <source>
        <dbReference type="EMBL" id="KIK06018.1"/>
    </source>
</evidence>
<sequence length="144" mass="17663">MDEDFERRMWQRKIEYEKTRGMSTIERRFYLQERFGTPPPLPRLPFPGFFCLEDFKQQEIWTDIDITLPKFTEARIRNHIVKKWKGLQVLLKAPRELADEWVDGFWCEVESREVVYRLGDQHLDGYYELDHVFFQKKVDEGWKQ</sequence>
<protein>
    <submittedName>
        <fullName evidence="1">Uncharacterized protein</fullName>
    </submittedName>
</protein>
<organism evidence="1 2">
    <name type="scientific">Laccaria amethystina LaAM-08-1</name>
    <dbReference type="NCBI Taxonomy" id="1095629"/>
    <lineage>
        <taxon>Eukaryota</taxon>
        <taxon>Fungi</taxon>
        <taxon>Dikarya</taxon>
        <taxon>Basidiomycota</taxon>
        <taxon>Agaricomycotina</taxon>
        <taxon>Agaricomycetes</taxon>
        <taxon>Agaricomycetidae</taxon>
        <taxon>Agaricales</taxon>
        <taxon>Agaricineae</taxon>
        <taxon>Hydnangiaceae</taxon>
        <taxon>Laccaria</taxon>
    </lineage>
</organism>
<name>A0A0C9YCZ8_9AGAR</name>
<keyword evidence="2" id="KW-1185">Reference proteome</keyword>